<organism evidence="2 3">
    <name type="scientific">Variovorax beijingensis</name>
    <dbReference type="NCBI Taxonomy" id="2496117"/>
    <lineage>
        <taxon>Bacteria</taxon>
        <taxon>Pseudomonadati</taxon>
        <taxon>Pseudomonadota</taxon>
        <taxon>Betaproteobacteria</taxon>
        <taxon>Burkholderiales</taxon>
        <taxon>Comamonadaceae</taxon>
        <taxon>Variovorax</taxon>
    </lineage>
</organism>
<evidence type="ECO:0000313" key="2">
    <source>
        <dbReference type="EMBL" id="TWD88961.1"/>
    </source>
</evidence>
<dbReference type="Proteomes" id="UP000319722">
    <property type="component" value="Unassembled WGS sequence"/>
</dbReference>
<dbReference type="Pfam" id="PF04964">
    <property type="entry name" value="Flp_Fap"/>
    <property type="match status" value="1"/>
</dbReference>
<reference evidence="2 3" key="1">
    <citation type="submission" date="2019-06" db="EMBL/GenBank/DDBJ databases">
        <title>Sorghum-associated microbial communities from plants grown in Nebraska, USA.</title>
        <authorList>
            <person name="Schachtman D."/>
        </authorList>
    </citation>
    <scope>NUCLEOTIDE SEQUENCE [LARGE SCALE GENOMIC DNA]</scope>
    <source>
        <strain evidence="2 3">T529</strain>
    </source>
</reference>
<evidence type="ECO:0000313" key="3">
    <source>
        <dbReference type="Proteomes" id="UP000319722"/>
    </source>
</evidence>
<name>A0A561CCM9_9BURK</name>
<dbReference type="EMBL" id="VIVL01000002">
    <property type="protein sequence ID" value="TWD88961.1"/>
    <property type="molecule type" value="Genomic_DNA"/>
</dbReference>
<keyword evidence="1" id="KW-0812">Transmembrane</keyword>
<comment type="caution">
    <text evidence="2">The sequence shown here is derived from an EMBL/GenBank/DDBJ whole genome shotgun (WGS) entry which is preliminary data.</text>
</comment>
<keyword evidence="1" id="KW-0472">Membrane</keyword>
<proteinExistence type="predicted"/>
<dbReference type="RefSeq" id="WP_145741633.1">
    <property type="nucleotide sequence ID" value="NZ_VIVL01000002.1"/>
</dbReference>
<evidence type="ECO:0000256" key="1">
    <source>
        <dbReference type="SAM" id="Phobius"/>
    </source>
</evidence>
<gene>
    <name evidence="2" type="ORF">FB547_102666</name>
</gene>
<protein>
    <submittedName>
        <fullName evidence="2">Pilus assembly protein Flp/PilA</fullName>
    </submittedName>
</protein>
<dbReference type="AlphaFoldDB" id="A0A561CCM9"/>
<keyword evidence="1" id="KW-1133">Transmembrane helix</keyword>
<accession>A0A561CCM9</accession>
<feature type="transmembrane region" description="Helical" evidence="1">
    <location>
        <begin position="12"/>
        <end position="32"/>
    </location>
</feature>
<dbReference type="InterPro" id="IPR007047">
    <property type="entry name" value="Flp_Fap"/>
</dbReference>
<sequence length="58" mass="6227">MFSSFLRDESAAQVVEYALVIAVVSILLIITLRPLVTDTGLSDLVDLVRTCLDGVDCG</sequence>